<organism evidence="2">
    <name type="scientific">Arion vulgaris</name>
    <dbReference type="NCBI Taxonomy" id="1028688"/>
    <lineage>
        <taxon>Eukaryota</taxon>
        <taxon>Metazoa</taxon>
        <taxon>Spiralia</taxon>
        <taxon>Lophotrochozoa</taxon>
        <taxon>Mollusca</taxon>
        <taxon>Gastropoda</taxon>
        <taxon>Heterobranchia</taxon>
        <taxon>Euthyneura</taxon>
        <taxon>Panpulmonata</taxon>
        <taxon>Eupulmonata</taxon>
        <taxon>Stylommatophora</taxon>
        <taxon>Helicina</taxon>
        <taxon>Arionoidea</taxon>
        <taxon>Arionidae</taxon>
        <taxon>Arion</taxon>
    </lineage>
</organism>
<accession>A0A0B6ZUQ8</accession>
<reference evidence="2" key="1">
    <citation type="submission" date="2014-12" db="EMBL/GenBank/DDBJ databases">
        <title>Insight into the proteome of Arion vulgaris.</title>
        <authorList>
            <person name="Aradska J."/>
            <person name="Bulat T."/>
            <person name="Smidak R."/>
            <person name="Sarate P."/>
            <person name="Gangsoo J."/>
            <person name="Sialana F."/>
            <person name="Bilban M."/>
            <person name="Lubec G."/>
        </authorList>
    </citation>
    <scope>NUCLEOTIDE SEQUENCE</scope>
    <source>
        <tissue evidence="2">Skin</tissue>
    </source>
</reference>
<evidence type="ECO:0000256" key="1">
    <source>
        <dbReference type="SAM" id="MobiDB-lite"/>
    </source>
</evidence>
<protein>
    <submittedName>
        <fullName evidence="2">Uncharacterized protein</fullName>
    </submittedName>
</protein>
<proteinExistence type="predicted"/>
<evidence type="ECO:0000313" key="2">
    <source>
        <dbReference type="EMBL" id="CEK71455.1"/>
    </source>
</evidence>
<name>A0A0B6ZUQ8_9EUPU</name>
<sequence length="81" mass="9163">KLSTSNQEDCVLGTNELPQSEDNKRKTLDYLSLVGSSKNAKKANKRKLQNDDSFISFAYTEANIHTMTSNPSKKKKKNKKK</sequence>
<feature type="region of interest" description="Disordered" evidence="1">
    <location>
        <begin position="1"/>
        <end position="23"/>
    </location>
</feature>
<gene>
    <name evidence="2" type="primary">ORF78453</name>
</gene>
<dbReference type="EMBL" id="HACG01024590">
    <property type="protein sequence ID" value="CEK71455.1"/>
    <property type="molecule type" value="Transcribed_RNA"/>
</dbReference>
<dbReference type="AlphaFoldDB" id="A0A0B6ZUQ8"/>
<feature type="non-terminal residue" evidence="2">
    <location>
        <position position="1"/>
    </location>
</feature>